<evidence type="ECO:0000256" key="1">
    <source>
        <dbReference type="ARBA" id="ARBA00009156"/>
    </source>
</evidence>
<dbReference type="SUPFAM" id="SSF53067">
    <property type="entry name" value="Actin-like ATPase domain"/>
    <property type="match status" value="2"/>
</dbReference>
<name>A0ABT4VUV4_9HYPH</name>
<evidence type="ECO:0000259" key="6">
    <source>
        <dbReference type="Pfam" id="PF02782"/>
    </source>
</evidence>
<dbReference type="GO" id="GO:0016301">
    <property type="term" value="F:kinase activity"/>
    <property type="evidence" value="ECO:0007669"/>
    <property type="project" value="UniProtKB-KW"/>
</dbReference>
<feature type="domain" description="Carbohydrate kinase FGGY N-terminal" evidence="5">
    <location>
        <begin position="8"/>
        <end position="255"/>
    </location>
</feature>
<dbReference type="InterPro" id="IPR018485">
    <property type="entry name" value="FGGY_C"/>
</dbReference>
<evidence type="ECO:0000256" key="2">
    <source>
        <dbReference type="ARBA" id="ARBA00022679"/>
    </source>
</evidence>
<dbReference type="Pfam" id="PF02782">
    <property type="entry name" value="FGGY_C"/>
    <property type="match status" value="1"/>
</dbReference>
<dbReference type="InterPro" id="IPR050406">
    <property type="entry name" value="FGGY_Carb_Kinase"/>
</dbReference>
<accession>A0ABT4VUV4</accession>
<reference evidence="7" key="1">
    <citation type="submission" date="2022-11" db="EMBL/GenBank/DDBJ databases">
        <title>Hoeflea poritis sp. nov., isolated from scleractinian coral Porites lutea.</title>
        <authorList>
            <person name="Zhang G."/>
            <person name="Wei Q."/>
            <person name="Cai L."/>
        </authorList>
    </citation>
    <scope>NUCLEOTIDE SEQUENCE</scope>
    <source>
        <strain evidence="7">E7-10</strain>
    </source>
</reference>
<dbReference type="PANTHER" id="PTHR43095">
    <property type="entry name" value="SUGAR KINASE"/>
    <property type="match status" value="1"/>
</dbReference>
<comment type="caution">
    <text evidence="7">The sequence shown here is derived from an EMBL/GenBank/DDBJ whole genome shotgun (WGS) entry which is preliminary data.</text>
</comment>
<dbReference type="InterPro" id="IPR018483">
    <property type="entry name" value="Carb_kinase_FGGY_CS"/>
</dbReference>
<proteinExistence type="inferred from homology"/>
<evidence type="ECO:0000256" key="3">
    <source>
        <dbReference type="ARBA" id="ARBA00022777"/>
    </source>
</evidence>
<dbReference type="CDD" id="cd07802">
    <property type="entry name" value="ASKHA_NBD_FGGY_EcLyxK-like"/>
    <property type="match status" value="1"/>
</dbReference>
<protein>
    <submittedName>
        <fullName evidence="7">Carbohydrate kinase</fullName>
    </submittedName>
</protein>
<dbReference type="Pfam" id="PF00370">
    <property type="entry name" value="FGGY_N"/>
    <property type="match status" value="1"/>
</dbReference>
<keyword evidence="3 4" id="KW-0418">Kinase</keyword>
<dbReference type="PROSITE" id="PS00445">
    <property type="entry name" value="FGGY_KINASES_2"/>
    <property type="match status" value="1"/>
</dbReference>
<sequence length="504" mass="53273">MAESGAPLYLGLDAGTSVTKAAVFDAQGREIAVAERRTAVSRLQPGWSEIDPHEAWEASCAVLREVLENAGVERGAIRSLGLSSAMIGAWVLDGEGQPLRAAITWEDSRSQSLIDELSAEDPSFHDAIFASSGCVLQTGCTLPVLAWLARHEPEVLRQAHYVISFKDYLRFRLTGEIATDRTEAAVIPGSTRQRTRSDDMIALFGLQDCAGLLPPVADSESVAGLLNAEAADQTGLPEGLPVAVGAGDVPSTMIGAGAARPGSALAVLGTACMVGVVHDQPVFEPPGIGLLFPLPGKGWYRAMANAAGTHNLDWAFATLAPDLADRDDRFTRLDAMLDDTPIGASGLSYLPFLSDSGIIAPIVDPRARAQFTGLAPRHTRAHMFRAVIEGVAFAMADLLKALSFQGSQMLLTGGGAGNNRWVQMICDLIDKPVHVPQGSQFGARGAAWLGAVAVGDYPSVQAAAEHSLTGRLFEPSAADRSALGDAYARYREVRSAHVGRFPND</sequence>
<dbReference type="InterPro" id="IPR018484">
    <property type="entry name" value="FGGY_N"/>
</dbReference>
<organism evidence="7 8">
    <name type="scientific">Hoeflea poritis</name>
    <dbReference type="NCBI Taxonomy" id="2993659"/>
    <lineage>
        <taxon>Bacteria</taxon>
        <taxon>Pseudomonadati</taxon>
        <taxon>Pseudomonadota</taxon>
        <taxon>Alphaproteobacteria</taxon>
        <taxon>Hyphomicrobiales</taxon>
        <taxon>Rhizobiaceae</taxon>
        <taxon>Hoeflea</taxon>
    </lineage>
</organism>
<evidence type="ECO:0000313" key="7">
    <source>
        <dbReference type="EMBL" id="MDA4848488.1"/>
    </source>
</evidence>
<dbReference type="PIRSF" id="PIRSF000538">
    <property type="entry name" value="GlpK"/>
    <property type="match status" value="1"/>
</dbReference>
<keyword evidence="2 4" id="KW-0808">Transferase</keyword>
<gene>
    <name evidence="7" type="ORF">OOZ53_24230</name>
</gene>
<keyword evidence="8" id="KW-1185">Reference proteome</keyword>
<dbReference type="RefSeq" id="WP_271092354.1">
    <property type="nucleotide sequence ID" value="NZ_JAPJZH010000023.1"/>
</dbReference>
<evidence type="ECO:0000313" key="8">
    <source>
        <dbReference type="Proteomes" id="UP001148313"/>
    </source>
</evidence>
<feature type="domain" description="Carbohydrate kinase FGGY C-terminal" evidence="6">
    <location>
        <begin position="265"/>
        <end position="453"/>
    </location>
</feature>
<evidence type="ECO:0000256" key="4">
    <source>
        <dbReference type="RuleBase" id="RU003733"/>
    </source>
</evidence>
<dbReference type="EMBL" id="JAPJZH010000023">
    <property type="protein sequence ID" value="MDA4848488.1"/>
    <property type="molecule type" value="Genomic_DNA"/>
</dbReference>
<dbReference type="InterPro" id="IPR043129">
    <property type="entry name" value="ATPase_NBD"/>
</dbReference>
<dbReference type="PANTHER" id="PTHR43095:SF5">
    <property type="entry name" value="XYLULOSE KINASE"/>
    <property type="match status" value="1"/>
</dbReference>
<comment type="similarity">
    <text evidence="1 4">Belongs to the FGGY kinase family.</text>
</comment>
<evidence type="ECO:0000259" key="5">
    <source>
        <dbReference type="Pfam" id="PF00370"/>
    </source>
</evidence>
<dbReference type="InterPro" id="IPR000577">
    <property type="entry name" value="Carb_kinase_FGGY"/>
</dbReference>
<dbReference type="Proteomes" id="UP001148313">
    <property type="component" value="Unassembled WGS sequence"/>
</dbReference>
<dbReference type="Gene3D" id="3.30.420.40">
    <property type="match status" value="2"/>
</dbReference>